<organism evidence="1 2">
    <name type="scientific">Malus baccata</name>
    <name type="common">Siberian crab apple</name>
    <name type="synonym">Pyrus baccata</name>
    <dbReference type="NCBI Taxonomy" id="106549"/>
    <lineage>
        <taxon>Eukaryota</taxon>
        <taxon>Viridiplantae</taxon>
        <taxon>Streptophyta</taxon>
        <taxon>Embryophyta</taxon>
        <taxon>Tracheophyta</taxon>
        <taxon>Spermatophyta</taxon>
        <taxon>Magnoliopsida</taxon>
        <taxon>eudicotyledons</taxon>
        <taxon>Gunneridae</taxon>
        <taxon>Pentapetalae</taxon>
        <taxon>rosids</taxon>
        <taxon>fabids</taxon>
        <taxon>Rosales</taxon>
        <taxon>Rosaceae</taxon>
        <taxon>Amygdaloideae</taxon>
        <taxon>Maleae</taxon>
        <taxon>Malus</taxon>
    </lineage>
</organism>
<name>A0A540LFX7_MALBA</name>
<gene>
    <name evidence="1" type="ORF">C1H46_029054</name>
</gene>
<reference evidence="1 2" key="1">
    <citation type="journal article" date="2019" name="G3 (Bethesda)">
        <title>Sequencing of a Wild Apple (Malus baccata) Genome Unravels the Differences Between Cultivated and Wild Apple Species Regarding Disease Resistance and Cold Tolerance.</title>
        <authorList>
            <person name="Chen X."/>
        </authorList>
    </citation>
    <scope>NUCLEOTIDE SEQUENCE [LARGE SCALE GENOMIC DNA]</scope>
    <source>
        <strain evidence="2">cv. Shandingzi</strain>
        <tissue evidence="1">Leaves</tissue>
    </source>
</reference>
<comment type="caution">
    <text evidence="1">The sequence shown here is derived from an EMBL/GenBank/DDBJ whole genome shotgun (WGS) entry which is preliminary data.</text>
</comment>
<dbReference type="EMBL" id="VIEB01000599">
    <property type="protein sequence ID" value="TQD85366.1"/>
    <property type="molecule type" value="Genomic_DNA"/>
</dbReference>
<dbReference type="AlphaFoldDB" id="A0A540LFX7"/>
<keyword evidence="2" id="KW-1185">Reference proteome</keyword>
<proteinExistence type="predicted"/>
<protein>
    <submittedName>
        <fullName evidence="1">Uncharacterized protein</fullName>
    </submittedName>
</protein>
<accession>A0A540LFX7</accession>
<sequence length="64" mass="7414">MMEAASDKFVVVGIRRNWLLVSEEAVPCSRSHVYRLQLRRQAAQLSPLSDIQTIREPTWFEPLS</sequence>
<evidence type="ECO:0000313" key="1">
    <source>
        <dbReference type="EMBL" id="TQD85366.1"/>
    </source>
</evidence>
<evidence type="ECO:0000313" key="2">
    <source>
        <dbReference type="Proteomes" id="UP000315295"/>
    </source>
</evidence>
<dbReference type="Proteomes" id="UP000315295">
    <property type="component" value="Unassembled WGS sequence"/>
</dbReference>